<accession>A0A8X6XSU8</accession>
<evidence type="ECO:0000256" key="1">
    <source>
        <dbReference type="SAM" id="Phobius"/>
    </source>
</evidence>
<protein>
    <submittedName>
        <fullName evidence="2">Uncharacterized protein</fullName>
    </submittedName>
</protein>
<keyword evidence="3" id="KW-1185">Reference proteome</keyword>
<dbReference type="AlphaFoldDB" id="A0A8X6XSU8"/>
<organism evidence="2 3">
    <name type="scientific">Trichonephila inaurata madagascariensis</name>
    <dbReference type="NCBI Taxonomy" id="2747483"/>
    <lineage>
        <taxon>Eukaryota</taxon>
        <taxon>Metazoa</taxon>
        <taxon>Ecdysozoa</taxon>
        <taxon>Arthropoda</taxon>
        <taxon>Chelicerata</taxon>
        <taxon>Arachnida</taxon>
        <taxon>Araneae</taxon>
        <taxon>Araneomorphae</taxon>
        <taxon>Entelegynae</taxon>
        <taxon>Araneoidea</taxon>
        <taxon>Nephilidae</taxon>
        <taxon>Trichonephila</taxon>
        <taxon>Trichonephila inaurata</taxon>
    </lineage>
</organism>
<sequence length="114" mass="13630">MKLRVRITFLLPVLIIITGILLLIAYLNCIDNSHSLSDHLIFVHKPTQTIEELVPLNNFLLENMLKDKYPVKRITRRRRIKKQYKDDNDSNRALEVEDEQDFDIFSDNKLFRFK</sequence>
<evidence type="ECO:0000313" key="3">
    <source>
        <dbReference type="Proteomes" id="UP000886998"/>
    </source>
</evidence>
<dbReference type="Proteomes" id="UP000886998">
    <property type="component" value="Unassembled WGS sequence"/>
</dbReference>
<comment type="caution">
    <text evidence="2">The sequence shown here is derived from an EMBL/GenBank/DDBJ whole genome shotgun (WGS) entry which is preliminary data.</text>
</comment>
<keyword evidence="1" id="KW-0812">Transmembrane</keyword>
<dbReference type="EMBL" id="BMAV01012685">
    <property type="protein sequence ID" value="GFY59588.1"/>
    <property type="molecule type" value="Genomic_DNA"/>
</dbReference>
<name>A0A8X6XSU8_9ARAC</name>
<gene>
    <name evidence="2" type="ORF">TNIN_69791</name>
</gene>
<evidence type="ECO:0000313" key="2">
    <source>
        <dbReference type="EMBL" id="GFY59588.1"/>
    </source>
</evidence>
<keyword evidence="1" id="KW-1133">Transmembrane helix</keyword>
<keyword evidence="1" id="KW-0472">Membrane</keyword>
<reference evidence="2" key="1">
    <citation type="submission" date="2020-08" db="EMBL/GenBank/DDBJ databases">
        <title>Multicomponent nature underlies the extraordinary mechanical properties of spider dragline silk.</title>
        <authorList>
            <person name="Kono N."/>
            <person name="Nakamura H."/>
            <person name="Mori M."/>
            <person name="Yoshida Y."/>
            <person name="Ohtoshi R."/>
            <person name="Malay A.D."/>
            <person name="Moran D.A.P."/>
            <person name="Tomita M."/>
            <person name="Numata K."/>
            <person name="Arakawa K."/>
        </authorList>
    </citation>
    <scope>NUCLEOTIDE SEQUENCE</scope>
</reference>
<feature type="transmembrane region" description="Helical" evidence="1">
    <location>
        <begin position="7"/>
        <end position="27"/>
    </location>
</feature>
<proteinExistence type="predicted"/>